<feature type="region of interest" description="Disordered" evidence="1">
    <location>
        <begin position="17"/>
        <end position="50"/>
    </location>
</feature>
<reference evidence="2 3" key="1">
    <citation type="journal article" date="2024" name="Commun. Biol.">
        <title>Comparative genomic analysis of thermophilic fungi reveals convergent evolutionary adaptations and gene losses.</title>
        <authorList>
            <person name="Steindorff A.S."/>
            <person name="Aguilar-Pontes M.V."/>
            <person name="Robinson A.J."/>
            <person name="Andreopoulos B."/>
            <person name="LaButti K."/>
            <person name="Kuo A."/>
            <person name="Mondo S."/>
            <person name="Riley R."/>
            <person name="Otillar R."/>
            <person name="Haridas S."/>
            <person name="Lipzen A."/>
            <person name="Grimwood J."/>
            <person name="Schmutz J."/>
            <person name="Clum A."/>
            <person name="Reid I.D."/>
            <person name="Moisan M.C."/>
            <person name="Butler G."/>
            <person name="Nguyen T.T.M."/>
            <person name="Dewar K."/>
            <person name="Conant G."/>
            <person name="Drula E."/>
            <person name="Henrissat B."/>
            <person name="Hansel C."/>
            <person name="Singer S."/>
            <person name="Hutchinson M.I."/>
            <person name="de Vries R.P."/>
            <person name="Natvig D.O."/>
            <person name="Powell A.J."/>
            <person name="Tsang A."/>
            <person name="Grigoriev I.V."/>
        </authorList>
    </citation>
    <scope>NUCLEOTIDE SEQUENCE [LARGE SCALE GENOMIC DNA]</scope>
    <source>
        <strain evidence="2 3">CBS 494.80</strain>
    </source>
</reference>
<name>A0ABR4CWY1_9HELO</name>
<evidence type="ECO:0000256" key="1">
    <source>
        <dbReference type="SAM" id="MobiDB-lite"/>
    </source>
</evidence>
<feature type="non-terminal residue" evidence="2">
    <location>
        <position position="97"/>
    </location>
</feature>
<protein>
    <submittedName>
        <fullName evidence="2">Uncharacterized protein</fullName>
    </submittedName>
</protein>
<keyword evidence="3" id="KW-1185">Reference proteome</keyword>
<gene>
    <name evidence="2" type="ORF">VTL71DRAFT_8219</name>
</gene>
<sequence>MHVRIYSLYLQDTLLGGAAPKSKSNANGRARNGKARNDGNKTGKASNWPSKAATDMIAALLPCHATPYQACHFRHCRRTPSYVSRSFPGSDQPPSSF</sequence>
<organism evidence="2 3">
    <name type="scientific">Oculimacula yallundae</name>
    <dbReference type="NCBI Taxonomy" id="86028"/>
    <lineage>
        <taxon>Eukaryota</taxon>
        <taxon>Fungi</taxon>
        <taxon>Dikarya</taxon>
        <taxon>Ascomycota</taxon>
        <taxon>Pezizomycotina</taxon>
        <taxon>Leotiomycetes</taxon>
        <taxon>Helotiales</taxon>
        <taxon>Ploettnerulaceae</taxon>
        <taxon>Oculimacula</taxon>
    </lineage>
</organism>
<comment type="caution">
    <text evidence="2">The sequence shown here is derived from an EMBL/GenBank/DDBJ whole genome shotgun (WGS) entry which is preliminary data.</text>
</comment>
<dbReference type="EMBL" id="JAZHXI010000002">
    <property type="protein sequence ID" value="KAL2074441.1"/>
    <property type="molecule type" value="Genomic_DNA"/>
</dbReference>
<evidence type="ECO:0000313" key="2">
    <source>
        <dbReference type="EMBL" id="KAL2074441.1"/>
    </source>
</evidence>
<accession>A0ABR4CWY1</accession>
<evidence type="ECO:0000313" key="3">
    <source>
        <dbReference type="Proteomes" id="UP001595075"/>
    </source>
</evidence>
<proteinExistence type="predicted"/>
<dbReference type="Proteomes" id="UP001595075">
    <property type="component" value="Unassembled WGS sequence"/>
</dbReference>